<dbReference type="InterPro" id="IPR032466">
    <property type="entry name" value="Metal_Hydrolase"/>
</dbReference>
<dbReference type="RefSeq" id="WP_091439205.1">
    <property type="nucleotide sequence ID" value="NZ_FMTP01000003.1"/>
</dbReference>
<evidence type="ECO:0000259" key="1">
    <source>
        <dbReference type="Pfam" id="PF04909"/>
    </source>
</evidence>
<protein>
    <submittedName>
        <fullName evidence="2">D-galactarolactone isomerase</fullName>
    </submittedName>
</protein>
<dbReference type="EMBL" id="FMTP01000003">
    <property type="protein sequence ID" value="SCW67979.1"/>
    <property type="molecule type" value="Genomic_DNA"/>
</dbReference>
<dbReference type="Pfam" id="PF04909">
    <property type="entry name" value="Amidohydro_2"/>
    <property type="match status" value="1"/>
</dbReference>
<dbReference type="Proteomes" id="UP000198889">
    <property type="component" value="Unassembled WGS sequence"/>
</dbReference>
<dbReference type="Gene3D" id="3.20.20.140">
    <property type="entry name" value="Metal-dependent hydrolases"/>
    <property type="match status" value="1"/>
</dbReference>
<dbReference type="STRING" id="177413.SAMN05660859_2181"/>
<dbReference type="SUPFAM" id="SSF51556">
    <property type="entry name" value="Metallo-dependent hydrolases"/>
    <property type="match status" value="1"/>
</dbReference>
<evidence type="ECO:0000313" key="3">
    <source>
        <dbReference type="Proteomes" id="UP000198889"/>
    </source>
</evidence>
<feature type="domain" description="Amidohydrolase-related" evidence="1">
    <location>
        <begin position="19"/>
        <end position="283"/>
    </location>
</feature>
<dbReference type="InterPro" id="IPR006680">
    <property type="entry name" value="Amidohydro-rel"/>
</dbReference>
<keyword evidence="2" id="KW-0413">Isomerase</keyword>
<organism evidence="2 3">
    <name type="scientific">Ancylobacter rudongensis</name>
    <dbReference type="NCBI Taxonomy" id="177413"/>
    <lineage>
        <taxon>Bacteria</taxon>
        <taxon>Pseudomonadati</taxon>
        <taxon>Pseudomonadota</taxon>
        <taxon>Alphaproteobacteria</taxon>
        <taxon>Hyphomicrobiales</taxon>
        <taxon>Xanthobacteraceae</taxon>
        <taxon>Ancylobacter</taxon>
    </lineage>
</organism>
<name>A0A1G4SI42_9HYPH</name>
<dbReference type="GO" id="GO:0016787">
    <property type="term" value="F:hydrolase activity"/>
    <property type="evidence" value="ECO:0007669"/>
    <property type="project" value="InterPro"/>
</dbReference>
<dbReference type="PANTHER" id="PTHR35563:SF2">
    <property type="entry name" value="BARREL METAL-DEPENDENT HYDROLASE, PUTATIVE (AFU_ORTHOLOGUE AFUA_1G16240)-RELATED"/>
    <property type="match status" value="1"/>
</dbReference>
<proteinExistence type="predicted"/>
<dbReference type="InterPro" id="IPR052358">
    <property type="entry name" value="Aro_Compnd_Degr_Hydrolases"/>
</dbReference>
<gene>
    <name evidence="2" type="ORF">SAMN05660859_2181</name>
</gene>
<dbReference type="GO" id="GO:0016853">
    <property type="term" value="F:isomerase activity"/>
    <property type="evidence" value="ECO:0007669"/>
    <property type="project" value="UniProtKB-KW"/>
</dbReference>
<dbReference type="PANTHER" id="PTHR35563">
    <property type="entry name" value="BARREL METAL-DEPENDENT HYDROLASE, PUTATIVE (AFU_ORTHOLOGUE AFUA_1G16240)-RELATED"/>
    <property type="match status" value="1"/>
</dbReference>
<evidence type="ECO:0000313" key="2">
    <source>
        <dbReference type="EMBL" id="SCW67979.1"/>
    </source>
</evidence>
<accession>A0A1G4SI42</accession>
<keyword evidence="3" id="KW-1185">Reference proteome</keyword>
<reference evidence="3" key="1">
    <citation type="submission" date="2016-10" db="EMBL/GenBank/DDBJ databases">
        <authorList>
            <person name="Varghese N."/>
            <person name="Submissions S."/>
        </authorList>
    </citation>
    <scope>NUCLEOTIDE SEQUENCE [LARGE SCALE GENOMIC DNA]</scope>
    <source>
        <strain evidence="3">CGMCC 1.1761</strain>
    </source>
</reference>
<sequence>MSALVPVRAPAFTPPPGACDCHMHIYGPAEIYPPAPASPFPPVAGGDIAAYLKVRAMLGLTRAVVVQPSVYGFDNRATLDAMAVLGDDARGVAVVPPEVSEQELERLTGLGILGIRFFMIGGGALGWGDLERLAAKTAAYGWHVQMQMDGRLLHDEADRLSRLPGRLVIDHNGKFLEPVGLDHAGFRALQRLLDGGRTFVKTSGVYETSRSGPPDYADVAALARALIAHAPERCLFATNWPHPSKPGNPPDDAALVDLFRALCGSDPIAAKIMTDNAAELYGFDRPTGEQERLP</sequence>
<dbReference type="AlphaFoldDB" id="A0A1G4SI42"/>